<accession>A0A1X2IXR9</accession>
<keyword evidence="4" id="KW-1185">Reference proteome</keyword>
<feature type="region of interest" description="Disordered" evidence="1">
    <location>
        <begin position="17"/>
        <end position="84"/>
    </location>
</feature>
<feature type="transmembrane region" description="Helical" evidence="2">
    <location>
        <begin position="427"/>
        <end position="450"/>
    </location>
</feature>
<feature type="compositionally biased region" description="Polar residues" evidence="1">
    <location>
        <begin position="469"/>
        <end position="485"/>
    </location>
</feature>
<evidence type="ECO:0000313" key="3">
    <source>
        <dbReference type="EMBL" id="ORZ24115.1"/>
    </source>
</evidence>
<protein>
    <submittedName>
        <fullName evidence="3">Uncharacterized protein</fullName>
    </submittedName>
</protein>
<feature type="compositionally biased region" description="Low complexity" evidence="1">
    <location>
        <begin position="19"/>
        <end position="70"/>
    </location>
</feature>
<feature type="transmembrane region" description="Helical" evidence="2">
    <location>
        <begin position="521"/>
        <end position="539"/>
    </location>
</feature>
<feature type="transmembrane region" description="Helical" evidence="2">
    <location>
        <begin position="283"/>
        <end position="313"/>
    </location>
</feature>
<feature type="transmembrane region" description="Helical" evidence="2">
    <location>
        <begin position="239"/>
        <end position="263"/>
    </location>
</feature>
<keyword evidence="2" id="KW-1133">Transmembrane helix</keyword>
<organism evidence="3 4">
    <name type="scientific">Absidia repens</name>
    <dbReference type="NCBI Taxonomy" id="90262"/>
    <lineage>
        <taxon>Eukaryota</taxon>
        <taxon>Fungi</taxon>
        <taxon>Fungi incertae sedis</taxon>
        <taxon>Mucoromycota</taxon>
        <taxon>Mucoromycotina</taxon>
        <taxon>Mucoromycetes</taxon>
        <taxon>Mucorales</taxon>
        <taxon>Cunninghamellaceae</taxon>
        <taxon>Absidia</taxon>
    </lineage>
</organism>
<evidence type="ECO:0000256" key="2">
    <source>
        <dbReference type="SAM" id="Phobius"/>
    </source>
</evidence>
<dbReference type="STRING" id="90262.A0A1X2IXR9"/>
<dbReference type="AlphaFoldDB" id="A0A1X2IXR9"/>
<evidence type="ECO:0000313" key="4">
    <source>
        <dbReference type="Proteomes" id="UP000193560"/>
    </source>
</evidence>
<sequence length="826" mass="92379">MKDSLFKLFSSVRLVQEVSRSTSSPSPSPLSRIQQHSSSSFPQSNQSSFTDFQHQVSSSQQNQHNHLFSQPNDYESNHTDIPPLITTAPVSATAMLGNASHATINQPQFGASGQRYSKYSSTRQHRFRQQPIPTASNDNSNNIHQQASNSNSNVTWRQSTSLFQAPDAVSSLGSSASPPPSPRTPPPQSQSSQSSKVPIPYTTTTTTANGIIHEVSPMHNGFDDSTAGMKSKSKSQKLLCLWPLPIMTRYTILISILISALNACHLIQLTCSSPKYVIFRHEIASLLLSPFVFSFTLHGIVLFSWNIVILGLFEESLSQPLGGTHRFFSIVSSIVLTVCAIRQGLGFLFSRATGWAIPTLFFSDSIHECNQGLAPFLFALLIIQSASIGDKYILIFGDDKDSNYKLTIHKVTLQLAMLLVNYMVKNILWWSLTGLITGYLATIIIQTIYLTREDEGYYYLTHPSDDQEQGSTSLPQPTPLHSTITQEKDRQPPMLSSWNGFLDPYRRTPLWRVLWSAIKRGSLVLAMTLLLLLIFNAYYTRENFVDEMTLNTVLGKDSYLFSFVVMTAPRRGDPPFLTQTLQSYLDQWPLLPPVPGLPVDTVITTPSNVTTTTTTSTVAATTGRLLYDRIQLFVYTHFSDHLEYDRAYERFGQDPKGKQYIKWVHEQGYELNHRLHISSALQHATSNGPSTYVALLEDDFPICGRHAWREIENVVYEANRKVPDHCGVFVGTGGSGLFLKSEIATLVSQLLLEYTDIPPDIVIQKCLLGELPECRACSQTLVVSKTLLMHHIGFNASTSADRQYKKNEFQCGWRHPFNGDPNVITM</sequence>
<dbReference type="Proteomes" id="UP000193560">
    <property type="component" value="Unassembled WGS sequence"/>
</dbReference>
<evidence type="ECO:0000256" key="1">
    <source>
        <dbReference type="SAM" id="MobiDB-lite"/>
    </source>
</evidence>
<keyword evidence="2" id="KW-0472">Membrane</keyword>
<feature type="region of interest" description="Disordered" evidence="1">
    <location>
        <begin position="104"/>
        <end position="200"/>
    </location>
</feature>
<dbReference type="OrthoDB" id="3339358at2759"/>
<gene>
    <name evidence="3" type="ORF">BCR42DRAFT_365270</name>
</gene>
<keyword evidence="2" id="KW-0812">Transmembrane</keyword>
<proteinExistence type="predicted"/>
<feature type="compositionally biased region" description="Low complexity" evidence="1">
    <location>
        <begin position="189"/>
        <end position="200"/>
    </location>
</feature>
<feature type="compositionally biased region" description="Polar residues" evidence="1">
    <location>
        <begin position="131"/>
        <end position="163"/>
    </location>
</feature>
<feature type="compositionally biased region" description="Pro residues" evidence="1">
    <location>
        <begin position="177"/>
        <end position="188"/>
    </location>
</feature>
<feature type="transmembrane region" description="Helical" evidence="2">
    <location>
        <begin position="325"/>
        <end position="345"/>
    </location>
</feature>
<comment type="caution">
    <text evidence="3">The sequence shown here is derived from an EMBL/GenBank/DDBJ whole genome shotgun (WGS) entry which is preliminary data.</text>
</comment>
<name>A0A1X2IXR9_9FUNG</name>
<reference evidence="3 4" key="1">
    <citation type="submission" date="2016-07" db="EMBL/GenBank/DDBJ databases">
        <title>Pervasive Adenine N6-methylation of Active Genes in Fungi.</title>
        <authorList>
            <consortium name="DOE Joint Genome Institute"/>
            <person name="Mondo S.J."/>
            <person name="Dannebaum R.O."/>
            <person name="Kuo R.C."/>
            <person name="Labutti K."/>
            <person name="Haridas S."/>
            <person name="Kuo A."/>
            <person name="Salamov A."/>
            <person name="Ahrendt S.R."/>
            <person name="Lipzen A."/>
            <person name="Sullivan W."/>
            <person name="Andreopoulos W.B."/>
            <person name="Clum A."/>
            <person name="Lindquist E."/>
            <person name="Daum C."/>
            <person name="Ramamoorthy G.K."/>
            <person name="Gryganskyi A."/>
            <person name="Culley D."/>
            <person name="Magnuson J.K."/>
            <person name="James T.Y."/>
            <person name="O'Malley M.A."/>
            <person name="Stajich J.E."/>
            <person name="Spatafora J.W."/>
            <person name="Visel A."/>
            <person name="Grigoriev I.V."/>
        </authorList>
    </citation>
    <scope>NUCLEOTIDE SEQUENCE [LARGE SCALE GENOMIC DNA]</scope>
    <source>
        <strain evidence="3 4">NRRL 1336</strain>
    </source>
</reference>
<feature type="region of interest" description="Disordered" evidence="1">
    <location>
        <begin position="464"/>
        <end position="492"/>
    </location>
</feature>
<feature type="compositionally biased region" description="Polar residues" evidence="1">
    <location>
        <begin position="104"/>
        <end position="122"/>
    </location>
</feature>
<dbReference type="EMBL" id="MCGE01000002">
    <property type="protein sequence ID" value="ORZ24115.1"/>
    <property type="molecule type" value="Genomic_DNA"/>
</dbReference>